<comment type="caution">
    <text evidence="2">The sequence shown here is derived from an EMBL/GenBank/DDBJ whole genome shotgun (WGS) entry which is preliminary data.</text>
</comment>
<keyword evidence="3" id="KW-1185">Reference proteome</keyword>
<proteinExistence type="predicted"/>
<name>A0A099W6E9_9LIST</name>
<evidence type="ECO:0000313" key="2">
    <source>
        <dbReference type="EMBL" id="KGL40366.1"/>
    </source>
</evidence>
<accession>A0A099W6E9</accession>
<evidence type="ECO:0000313" key="3">
    <source>
        <dbReference type="Proteomes" id="UP000029844"/>
    </source>
</evidence>
<dbReference type="EMBL" id="JNFA01000024">
    <property type="protein sequence ID" value="KGL40366.1"/>
    <property type="molecule type" value="Genomic_DNA"/>
</dbReference>
<dbReference type="Proteomes" id="UP000029844">
    <property type="component" value="Unassembled WGS sequence"/>
</dbReference>
<dbReference type="STRING" id="1552123.EP57_10740"/>
<organism evidence="2 3">
    <name type="scientific">Listeria booriae</name>
    <dbReference type="NCBI Taxonomy" id="1552123"/>
    <lineage>
        <taxon>Bacteria</taxon>
        <taxon>Bacillati</taxon>
        <taxon>Bacillota</taxon>
        <taxon>Bacilli</taxon>
        <taxon>Bacillales</taxon>
        <taxon>Listeriaceae</taxon>
        <taxon>Listeria</taxon>
    </lineage>
</organism>
<protein>
    <submittedName>
        <fullName evidence="2">Uncharacterized protein</fullName>
    </submittedName>
</protein>
<keyword evidence="1" id="KW-1133">Transmembrane helix</keyword>
<keyword evidence="1" id="KW-0812">Transmembrane</keyword>
<keyword evidence="1" id="KW-0472">Membrane</keyword>
<dbReference type="AlphaFoldDB" id="A0A099W6E9"/>
<sequence>MAWGSYEAYFAELESQYAVEHSETAFLIQLFGNFTPSEKVKRGLVLFWNLIRHKIGWVWRLSFGLAGFLGWVIVFARNACGEA</sequence>
<gene>
    <name evidence="2" type="ORF">EP57_10740</name>
</gene>
<reference evidence="2 3" key="1">
    <citation type="submission" date="2014-05" db="EMBL/GenBank/DDBJ databases">
        <title>Novel Listeriaceae from food processing environments.</title>
        <authorList>
            <person name="den Bakker H.C."/>
        </authorList>
    </citation>
    <scope>NUCLEOTIDE SEQUENCE [LARGE SCALE GENOMIC DNA]</scope>
    <source>
        <strain evidence="2 3">FSL A5-0281</strain>
    </source>
</reference>
<feature type="transmembrane region" description="Helical" evidence="1">
    <location>
        <begin position="57"/>
        <end position="76"/>
    </location>
</feature>
<evidence type="ECO:0000256" key="1">
    <source>
        <dbReference type="SAM" id="Phobius"/>
    </source>
</evidence>